<evidence type="ECO:0000259" key="1">
    <source>
        <dbReference type="PROSITE" id="PS51782"/>
    </source>
</evidence>
<sequence>MSQIDIIKESVQYEQLIKESSSNHVLKGEYLIRDSHPDMKEVLGVEGKASITNKEVLGDKVMVEGQLNYTVFYLPKDEVTSDAPSNKIHSVEFTEKFANYLDLDNDEHRVLCEVECEIEHIEASWMNERKVGIDGLLALKWELYRSGEFEYVKDIEGKEDIQILKKEETINSVKGQKDLELIGKSMMKVTMDKPEIEEVLKCSMNLHKKEIKVGEDRIYVGCYCKIDVLYKGKENKELVTLQDDVYLSKEEELVGIGSDMISTLGLEVKNSECTIAADDLGESRVVNIEFQIKGKVKVYSKEKIELLKDAYSPSMNVELSKVNNELGIIQGTNSTEVMVKDNIYVKDEKVKIEQIICTSGNASILEKIVEDDRVRVEGVIKAIVLYKSTDEEVCYGIASGEMPFSTSIEFKGAKEGMDVIAKASLENIDASIEANTIAIRATVAVSAKVCYKINKEWVTDIIEGPEEKKEKKASVTIYVVGKEDTLWNLAKKYCTTIDELMKLNDLESQEDLKVGDRIIIPGRAIF</sequence>
<organism evidence="2 3">
    <name type="scientific">Clostridium chauvoei</name>
    <dbReference type="NCBI Taxonomy" id="46867"/>
    <lineage>
        <taxon>Bacteria</taxon>
        <taxon>Bacillati</taxon>
        <taxon>Bacillota</taxon>
        <taxon>Clostridia</taxon>
        <taxon>Eubacteriales</taxon>
        <taxon>Clostridiaceae</taxon>
        <taxon>Clostridium</taxon>
    </lineage>
</organism>
<feature type="domain" description="LysM" evidence="1">
    <location>
        <begin position="476"/>
        <end position="520"/>
    </location>
</feature>
<dbReference type="PROSITE" id="PS51782">
    <property type="entry name" value="LYSM"/>
    <property type="match status" value="1"/>
</dbReference>
<dbReference type="EMBL" id="JAIFTX010000037">
    <property type="protein sequence ID" value="MBX7291765.1"/>
    <property type="molecule type" value="Genomic_DNA"/>
</dbReference>
<reference evidence="2 3" key="1">
    <citation type="submission" date="2021-08" db="EMBL/GenBank/DDBJ databases">
        <title>Genome sequence analysis of Clostridium chauvoei strains of European origin and evaluation of typing options for outbreak investigations.</title>
        <authorList>
            <person name="Abdel-Glil M."/>
            <person name="Thomas P."/>
            <person name="Seyboldt C."/>
        </authorList>
    </citation>
    <scope>NUCLEOTIDE SEQUENCE [LARGE SCALE GENOMIC DNA]</scope>
    <source>
        <strain evidence="2 3">S0260-09</strain>
    </source>
</reference>
<evidence type="ECO:0000313" key="3">
    <source>
        <dbReference type="Proteomes" id="UP000775179"/>
    </source>
</evidence>
<dbReference type="KEGG" id="cchv:BTM20_12230"/>
<dbReference type="CDD" id="cd00118">
    <property type="entry name" value="LysM"/>
    <property type="match status" value="1"/>
</dbReference>
<dbReference type="SMR" id="A0ABD4RKM2"/>
<evidence type="ECO:0000313" key="2">
    <source>
        <dbReference type="EMBL" id="MBX7291765.1"/>
    </source>
</evidence>
<dbReference type="Proteomes" id="UP000775179">
    <property type="component" value="Unassembled WGS sequence"/>
</dbReference>
<dbReference type="InterPro" id="IPR018392">
    <property type="entry name" value="LysM"/>
</dbReference>
<proteinExistence type="predicted"/>
<dbReference type="Pfam" id="PF01476">
    <property type="entry name" value="LysM"/>
    <property type="match status" value="1"/>
</dbReference>
<dbReference type="Gene3D" id="3.10.350.10">
    <property type="entry name" value="LysM domain"/>
    <property type="match status" value="1"/>
</dbReference>
<dbReference type="RefSeq" id="WP_021876624.1">
    <property type="nucleotide sequence ID" value="NZ_CP018624.1"/>
</dbReference>
<accession>A0ABD4RKM2</accession>
<dbReference type="PANTHER" id="PTHR33734:SF22">
    <property type="entry name" value="MEMBRANE-BOUND LYTIC MUREIN TRANSGLYCOSYLASE D"/>
    <property type="match status" value="1"/>
</dbReference>
<dbReference type="SMART" id="SM00257">
    <property type="entry name" value="LysM"/>
    <property type="match status" value="1"/>
</dbReference>
<dbReference type="Pfam" id="PF12673">
    <property type="entry name" value="SipL"/>
    <property type="match status" value="3"/>
</dbReference>
<name>A0ABD4RKM2_9CLOT</name>
<dbReference type="AlphaFoldDB" id="A0ABD4RKM2"/>
<protein>
    <submittedName>
        <fullName evidence="2">DUF3794 domain-containing protein</fullName>
    </submittedName>
</protein>
<dbReference type="PANTHER" id="PTHR33734">
    <property type="entry name" value="LYSM DOMAIN-CONTAINING GPI-ANCHORED PROTEIN 2"/>
    <property type="match status" value="1"/>
</dbReference>
<dbReference type="SUPFAM" id="SSF54106">
    <property type="entry name" value="LysM domain"/>
    <property type="match status" value="1"/>
</dbReference>
<dbReference type="InterPro" id="IPR024300">
    <property type="entry name" value="SipL_SPOCS_dom"/>
</dbReference>
<dbReference type="GeneID" id="66302644"/>
<gene>
    <name evidence="2" type="ORF">K4H94_12260</name>
</gene>
<dbReference type="InterPro" id="IPR036779">
    <property type="entry name" value="LysM_dom_sf"/>
</dbReference>
<comment type="caution">
    <text evidence="2">The sequence shown here is derived from an EMBL/GenBank/DDBJ whole genome shotgun (WGS) entry which is preliminary data.</text>
</comment>